<proteinExistence type="predicted"/>
<feature type="compositionally biased region" description="Acidic residues" evidence="4">
    <location>
        <begin position="951"/>
        <end position="965"/>
    </location>
</feature>
<feature type="region of interest" description="Disordered" evidence="4">
    <location>
        <begin position="1255"/>
        <end position="1610"/>
    </location>
</feature>
<feature type="compositionally biased region" description="Basic and acidic residues" evidence="4">
    <location>
        <begin position="1504"/>
        <end position="1520"/>
    </location>
</feature>
<reference evidence="6 7" key="1">
    <citation type="journal article" date="2022" name="Nat. Ecol. Evol.">
        <title>A masculinizing supergene underlies an exaggerated male reproductive morph in a spider.</title>
        <authorList>
            <person name="Hendrickx F."/>
            <person name="De Corte Z."/>
            <person name="Sonet G."/>
            <person name="Van Belleghem S.M."/>
            <person name="Kostlbacher S."/>
            <person name="Vangestel C."/>
        </authorList>
    </citation>
    <scope>NUCLEOTIDE SEQUENCE [LARGE SCALE GENOMIC DNA]</scope>
    <source>
        <strain evidence="6">W744_W776</strain>
    </source>
</reference>
<feature type="compositionally biased region" description="Polar residues" evidence="4">
    <location>
        <begin position="1521"/>
        <end position="1533"/>
    </location>
</feature>
<dbReference type="GO" id="GO:0000076">
    <property type="term" value="P:DNA replication checkpoint signaling"/>
    <property type="evidence" value="ECO:0007669"/>
    <property type="project" value="TreeGrafter"/>
</dbReference>
<gene>
    <name evidence="6" type="ORF">JTE90_009196</name>
</gene>
<dbReference type="InterPro" id="IPR044998">
    <property type="entry name" value="Timeless"/>
</dbReference>
<accession>A0AAV6UY95</accession>
<keyword evidence="2" id="KW-0539">Nucleus</keyword>
<feature type="compositionally biased region" description="Basic and acidic residues" evidence="4">
    <location>
        <begin position="940"/>
        <end position="949"/>
    </location>
</feature>
<dbReference type="GO" id="GO:0031298">
    <property type="term" value="C:replication fork protection complex"/>
    <property type="evidence" value="ECO:0007669"/>
    <property type="project" value="TreeGrafter"/>
</dbReference>
<comment type="subcellular location">
    <subcellularLocation>
        <location evidence="1">Nucleus</location>
    </subcellularLocation>
</comment>
<feature type="compositionally biased region" description="Basic and acidic residues" evidence="4">
    <location>
        <begin position="1447"/>
        <end position="1464"/>
    </location>
</feature>
<feature type="compositionally biased region" description="Polar residues" evidence="4">
    <location>
        <begin position="1115"/>
        <end position="1126"/>
    </location>
</feature>
<dbReference type="GO" id="GO:0003677">
    <property type="term" value="F:DNA binding"/>
    <property type="evidence" value="ECO:0007669"/>
    <property type="project" value="TreeGrafter"/>
</dbReference>
<keyword evidence="7" id="KW-1185">Reference proteome</keyword>
<dbReference type="PANTHER" id="PTHR22940">
    <property type="entry name" value="TIMEOUT/TIMELESS-2"/>
    <property type="match status" value="1"/>
</dbReference>
<protein>
    <recommendedName>
        <fullName evidence="5">Timeless N-terminal domain-containing protein</fullName>
    </recommendedName>
</protein>
<dbReference type="PANTHER" id="PTHR22940:SF4">
    <property type="entry name" value="PROTEIN TIMELESS HOMOLOG"/>
    <property type="match status" value="1"/>
</dbReference>
<evidence type="ECO:0000313" key="7">
    <source>
        <dbReference type="Proteomes" id="UP000827092"/>
    </source>
</evidence>
<dbReference type="InterPro" id="IPR006906">
    <property type="entry name" value="Timeless_N"/>
</dbReference>
<evidence type="ECO:0000313" key="6">
    <source>
        <dbReference type="EMBL" id="KAG8188808.1"/>
    </source>
</evidence>
<sequence length="1660" mass="191635">MDKFFEAEILATCNALGIVVRGVYEKGTDCLECLKDLLRYLRKDDETHSVLRFLGHNNLLENDLLPLIKRYENDSEIFDFTLRLLVALTSPALIIFQEEIPEDKESHNIYLQLVNYLQNYKMAFCDVEVWNTFHRQLTKILEKRFIERTEEEGLTLERMLIIIRNILHVPTHELTSMQTDDDMSLQDKIIWQICKSNVGVLLLYFCSNDTEYNYCLHMIETISLMLQEHSPETLAATNEERSEKEKEKDLDALMSVRQREQNLKMKKVQSMVSTRFSGVYSVRNMKSLSSNDYISHKFITNLDDVKFDDKKTGKRIPKNRVPLKDISTTRRSTLKVRLFLKKFCTQFLRYYNKLMAGVKRELERKASSEHDDSYYLWAIEYFMKFNRLTDFNVAYIAETISMSMFHHIQTQITMYQEMMTADKKKSSLWSKRMRLGVSAYKELLQTVYTMTKSKDPMLQQNGDIIISKVFFVIEYREMLLSLLSNFDEVKFSLTYLSELIESNYMFLKMLENHSKRHSEIIVQQKKRRVKRRKKKKPQPQQPESINLEEEWSCFATTLSAAVQGRRNVPNDLFPFDGASEVPFEEQKVDAMYKIRHALVSKQAEQAVSLLRSARELWPDGDSFGTADIDSEDEFTVLREIYMSNIENPHPETSQAIDEDPESTDEETEAMPAVQEKQLDLEDVYKKYASQKVVQPCSLLLANYQNNLPTTNVSLIKLLHKIAWDCKMHALFFQSTLFLTFQKIFNDPDVSTNPVTKELYRFAKFIVSKFFEVAKKNDKVFVEMLFWKSVKEAYEVEEGYDNRGSTIKGAWTEKEENELCELYEENKDVYIEGQDVADIILASIENRKRTKHQITLALKRLGLIQNSKDLKPHLRKEWKEDEVIELQNLFEDLKGSDDVMGGILNGLSIKRSRKMVLEKMFELNLIQDKKEVQKKRSKKSKKEDGSKSGEDSFIENSDDDVDQDYSESDRHKKPGEDSSENEEDEENFFKMLKEQRSANKDAVSNVDSNDVYEGLEEQSETAELVNIFKNKKVSRNEKHKQAKKDKNPPEVWQEQEIMELTNIFTSNRDSPDIMNVILNSLTTKRSRQSIVEKLLETGLIKDKKEIRKKQTRKTNENGSLDVSSFVVSDNDNEESGSDDAAHFSSASKTKVKKARQVLSDSEEEESSNRNIGRVESEVMKNKAKKSSIPIDGQKSRKRPPKMWEEVEIVQLQQLFEKFKDSNDIIANIMSELTVKRPKPSIIEKLLEIRLIEDKKEVRKKRQKQDKTPKINNKDKNKVNEIQENSISKNKKHKKTKNSILSDSSDDDTSLLVSKTPKDQAGGRQNKKAKNFLSDSSEDETVPLDNKHKGNSEKLESNLNSSVLSDDSDDDIPLRSIQNKNSGKVIEKLTNLTEKLLQRKRPKGIIRSSISSDSSEDETIPLSKIHKKSSEKIELKRNTSVLSDDSDDDRPSSHIHSVDSSKEKHFANVASKSVDENNEENSTEKQADESDDGLPLKSIQNINEGRTTEKQVKKSTSKKEDSANGQNKSSANLSQPEKYFQVLYDSSEEDEMSENGSEVKKKRIRKKTVTEMLVDTPGSDPLGNVRSRLGDSGDESQESELQSNTSATVRKRKRLILDESEDSGEEPLIEAELSQSEEIVSVEALSRQKKKARVLMDSDDSD</sequence>
<name>A0AAV6UY95_9ARAC</name>
<dbReference type="EMBL" id="JAFNEN010000230">
    <property type="protein sequence ID" value="KAG8188808.1"/>
    <property type="molecule type" value="Genomic_DNA"/>
</dbReference>
<feature type="region of interest" description="Disordered" evidence="4">
    <location>
        <begin position="1106"/>
        <end position="1198"/>
    </location>
</feature>
<evidence type="ECO:0000256" key="4">
    <source>
        <dbReference type="SAM" id="MobiDB-lite"/>
    </source>
</evidence>
<feature type="region of interest" description="Disordered" evidence="4">
    <location>
        <begin position="647"/>
        <end position="670"/>
    </location>
</feature>
<feature type="compositionally biased region" description="Basic and acidic residues" evidence="4">
    <location>
        <begin position="1426"/>
        <end position="1435"/>
    </location>
</feature>
<comment type="caution">
    <text evidence="6">The sequence shown here is derived from an EMBL/GenBank/DDBJ whole genome shotgun (WGS) entry which is preliminary data.</text>
</comment>
<feature type="compositionally biased region" description="Basic and acidic residues" evidence="4">
    <location>
        <begin position="966"/>
        <end position="975"/>
    </location>
</feature>
<dbReference type="GO" id="GO:0006281">
    <property type="term" value="P:DNA repair"/>
    <property type="evidence" value="ECO:0007669"/>
    <property type="project" value="TreeGrafter"/>
</dbReference>
<feature type="region of interest" description="Disordered" evidence="4">
    <location>
        <begin position="1029"/>
        <end position="1049"/>
    </location>
</feature>
<feature type="region of interest" description="Disordered" evidence="4">
    <location>
        <begin position="931"/>
        <end position="984"/>
    </location>
</feature>
<feature type="compositionally biased region" description="Polar residues" evidence="4">
    <location>
        <begin position="1597"/>
        <end position="1606"/>
    </location>
</feature>
<evidence type="ECO:0000256" key="2">
    <source>
        <dbReference type="ARBA" id="ARBA00023242"/>
    </source>
</evidence>
<feature type="compositionally biased region" description="Basic and acidic residues" evidence="4">
    <location>
        <begin position="1343"/>
        <end position="1354"/>
    </location>
</feature>
<keyword evidence="3" id="KW-0131">Cell cycle</keyword>
<dbReference type="Proteomes" id="UP000827092">
    <property type="component" value="Unassembled WGS sequence"/>
</dbReference>
<dbReference type="GO" id="GO:0043111">
    <property type="term" value="P:replication fork arrest"/>
    <property type="evidence" value="ECO:0007669"/>
    <property type="project" value="TreeGrafter"/>
</dbReference>
<evidence type="ECO:0000256" key="3">
    <source>
        <dbReference type="ARBA" id="ARBA00023306"/>
    </source>
</evidence>
<evidence type="ECO:0000256" key="1">
    <source>
        <dbReference type="ARBA" id="ARBA00004123"/>
    </source>
</evidence>
<feature type="compositionally biased region" description="Acidic residues" evidence="4">
    <location>
        <begin position="656"/>
        <end position="668"/>
    </location>
</feature>
<organism evidence="6 7">
    <name type="scientific">Oedothorax gibbosus</name>
    <dbReference type="NCBI Taxonomy" id="931172"/>
    <lineage>
        <taxon>Eukaryota</taxon>
        <taxon>Metazoa</taxon>
        <taxon>Ecdysozoa</taxon>
        <taxon>Arthropoda</taxon>
        <taxon>Chelicerata</taxon>
        <taxon>Arachnida</taxon>
        <taxon>Araneae</taxon>
        <taxon>Araneomorphae</taxon>
        <taxon>Entelegynae</taxon>
        <taxon>Araneoidea</taxon>
        <taxon>Linyphiidae</taxon>
        <taxon>Erigoninae</taxon>
        <taxon>Oedothorax</taxon>
    </lineage>
</organism>
<dbReference type="Pfam" id="PF26019">
    <property type="entry name" value="HTH_TIMELESS"/>
    <property type="match status" value="4"/>
</dbReference>
<feature type="domain" description="Timeless N-terminal" evidence="5">
    <location>
        <begin position="23"/>
        <end position="280"/>
    </location>
</feature>
<feature type="compositionally biased region" description="Basic residues" evidence="4">
    <location>
        <begin position="1029"/>
        <end position="1042"/>
    </location>
</feature>
<dbReference type="Pfam" id="PF04821">
    <property type="entry name" value="TIMELESS"/>
    <property type="match status" value="1"/>
</dbReference>
<feature type="compositionally biased region" description="Basic and acidic residues" evidence="4">
    <location>
        <begin position="1263"/>
        <end position="1279"/>
    </location>
</feature>
<evidence type="ECO:0000259" key="5">
    <source>
        <dbReference type="Pfam" id="PF04821"/>
    </source>
</evidence>